<evidence type="ECO:0000256" key="2">
    <source>
        <dbReference type="SAM" id="SignalP"/>
    </source>
</evidence>
<accession>A0A9W6M628</accession>
<evidence type="ECO:0000256" key="1">
    <source>
        <dbReference type="SAM" id="MobiDB-lite"/>
    </source>
</evidence>
<sequence>MIRRLLPLTAGVTAVALTLVLSACSPENAEPAGAASPTPSETASTAPSPTPSAVSPTPSPSPTTAACLVGTWTMGQEDLVGYYDDVNRLMSKSDGTFLPAGNATLTLNADGTFVWAPEIAVTGEVSGQTIVISFAGQVTGSYDQKRSSRGDRIWAPSQSTEALRVLATANSKPTDGGALSQQIGAVPIADARVSCTSDTLVLVSTFSDSIATSILHRG</sequence>
<feature type="compositionally biased region" description="Low complexity" evidence="1">
    <location>
        <begin position="31"/>
        <end position="62"/>
    </location>
</feature>
<dbReference type="RefSeq" id="WP_204964640.1">
    <property type="nucleotide sequence ID" value="NZ_BAAAUR010000005.1"/>
</dbReference>
<proteinExistence type="predicted"/>
<name>A0A9W6M628_9MICO</name>
<reference evidence="3" key="1">
    <citation type="journal article" date="2014" name="Int. J. Syst. Evol. Microbiol.">
        <title>Complete genome sequence of Corynebacterium casei LMG S-19264T (=DSM 44701T), isolated from a smear-ripened cheese.</title>
        <authorList>
            <consortium name="US DOE Joint Genome Institute (JGI-PGF)"/>
            <person name="Walter F."/>
            <person name="Albersmeier A."/>
            <person name="Kalinowski J."/>
            <person name="Ruckert C."/>
        </authorList>
    </citation>
    <scope>NUCLEOTIDE SEQUENCE</scope>
    <source>
        <strain evidence="3">VKM Ac-1940</strain>
    </source>
</reference>
<dbReference type="AlphaFoldDB" id="A0A9W6M628"/>
<protein>
    <recommendedName>
        <fullName evidence="5">Lipoprotein</fullName>
    </recommendedName>
</protein>
<feature type="region of interest" description="Disordered" evidence="1">
    <location>
        <begin position="27"/>
        <end position="62"/>
    </location>
</feature>
<dbReference type="EMBL" id="BSER01000008">
    <property type="protein sequence ID" value="GLJ95133.1"/>
    <property type="molecule type" value="Genomic_DNA"/>
</dbReference>
<dbReference type="PROSITE" id="PS51257">
    <property type="entry name" value="PROKAR_LIPOPROTEIN"/>
    <property type="match status" value="1"/>
</dbReference>
<evidence type="ECO:0000313" key="3">
    <source>
        <dbReference type="EMBL" id="GLJ95133.1"/>
    </source>
</evidence>
<keyword evidence="2" id="KW-0732">Signal</keyword>
<feature type="chain" id="PRO_5040813550" description="Lipoprotein" evidence="2">
    <location>
        <begin position="30"/>
        <end position="218"/>
    </location>
</feature>
<keyword evidence="4" id="KW-1185">Reference proteome</keyword>
<organism evidence="3 4">
    <name type="scientific">Microbacterium dextranolyticum</name>
    <dbReference type="NCBI Taxonomy" id="36806"/>
    <lineage>
        <taxon>Bacteria</taxon>
        <taxon>Bacillati</taxon>
        <taxon>Actinomycetota</taxon>
        <taxon>Actinomycetes</taxon>
        <taxon>Micrococcales</taxon>
        <taxon>Microbacteriaceae</taxon>
        <taxon>Microbacterium</taxon>
    </lineage>
</organism>
<comment type="caution">
    <text evidence="3">The sequence shown here is derived from an EMBL/GenBank/DDBJ whole genome shotgun (WGS) entry which is preliminary data.</text>
</comment>
<gene>
    <name evidence="3" type="ORF">GCM10017591_11950</name>
</gene>
<evidence type="ECO:0000313" key="4">
    <source>
        <dbReference type="Proteomes" id="UP001142291"/>
    </source>
</evidence>
<evidence type="ECO:0008006" key="5">
    <source>
        <dbReference type="Google" id="ProtNLM"/>
    </source>
</evidence>
<feature type="signal peptide" evidence="2">
    <location>
        <begin position="1"/>
        <end position="29"/>
    </location>
</feature>
<reference evidence="3" key="2">
    <citation type="submission" date="2023-01" db="EMBL/GenBank/DDBJ databases">
        <authorList>
            <person name="Sun Q."/>
            <person name="Evtushenko L."/>
        </authorList>
    </citation>
    <scope>NUCLEOTIDE SEQUENCE</scope>
    <source>
        <strain evidence="3">VKM Ac-1940</strain>
    </source>
</reference>
<dbReference type="Proteomes" id="UP001142291">
    <property type="component" value="Unassembled WGS sequence"/>
</dbReference>